<dbReference type="Gramene" id="OGLUM02G18380.7">
    <property type="protein sequence ID" value="OGLUM02G18380.7"/>
    <property type="gene ID" value="OGLUM02G18380"/>
</dbReference>
<reference evidence="2" key="1">
    <citation type="submission" date="2015-04" db="UniProtKB">
        <authorList>
            <consortium name="EnsemblPlants"/>
        </authorList>
    </citation>
    <scope>IDENTIFICATION</scope>
</reference>
<dbReference type="PANTHER" id="PTHR36807:SF2">
    <property type="entry name" value="PHOSPHOGLYCOLATE PHOSPHATASE"/>
    <property type="match status" value="1"/>
</dbReference>
<dbReference type="HOGENOM" id="CLU_1226465_0_0_1"/>
<reference evidence="2" key="2">
    <citation type="submission" date="2018-05" db="EMBL/GenBank/DDBJ databases">
        <title>OgluRS3 (Oryza glumaepatula Reference Sequence Version 3).</title>
        <authorList>
            <person name="Zhang J."/>
            <person name="Kudrna D."/>
            <person name="Lee S."/>
            <person name="Talag J."/>
            <person name="Welchert J."/>
            <person name="Wing R.A."/>
        </authorList>
    </citation>
    <scope>NUCLEOTIDE SEQUENCE [LARGE SCALE GENOMIC DNA]</scope>
</reference>
<dbReference type="Proteomes" id="UP000026961">
    <property type="component" value="Chromosome 2"/>
</dbReference>
<feature type="region of interest" description="Disordered" evidence="1">
    <location>
        <begin position="118"/>
        <end position="144"/>
    </location>
</feature>
<keyword evidence="3" id="KW-1185">Reference proteome</keyword>
<evidence type="ECO:0000313" key="3">
    <source>
        <dbReference type="Proteomes" id="UP000026961"/>
    </source>
</evidence>
<dbReference type="PANTHER" id="PTHR36807">
    <property type="entry name" value="PHOSPHOGLYCOLATE PHOSPHATASE"/>
    <property type="match status" value="1"/>
</dbReference>
<organism evidence="2">
    <name type="scientific">Oryza glumipatula</name>
    <dbReference type="NCBI Taxonomy" id="40148"/>
    <lineage>
        <taxon>Eukaryota</taxon>
        <taxon>Viridiplantae</taxon>
        <taxon>Streptophyta</taxon>
        <taxon>Embryophyta</taxon>
        <taxon>Tracheophyta</taxon>
        <taxon>Spermatophyta</taxon>
        <taxon>Magnoliopsida</taxon>
        <taxon>Liliopsida</taxon>
        <taxon>Poales</taxon>
        <taxon>Poaceae</taxon>
        <taxon>BOP clade</taxon>
        <taxon>Oryzoideae</taxon>
        <taxon>Oryzeae</taxon>
        <taxon>Oryzinae</taxon>
        <taxon>Oryza</taxon>
    </lineage>
</organism>
<sequence>MTSECHMGDRAVVWLVAAVKGDRSERMEFIGNHSHKIQLPCQSNLGRKQKTGAFAPLGFHGRCCRIETSVKCYFLQSLVDSESMISPNLLLLSDEALLTISIVFAYLAGVVPSGHAFPHARNHSQNQHLGAPGPSDSGRDMKWLPEGNTRFYPSDTWSEVRMKLSEALQSNGRDATSDGSDSELKNNRKNYPLSMLAIHGGPRLRLLLATFQLLEMEARGPSTFSL</sequence>
<proteinExistence type="predicted"/>
<accession>A0A0D9YST9</accession>
<dbReference type="AlphaFoldDB" id="A0A0D9YST9"/>
<evidence type="ECO:0000313" key="2">
    <source>
        <dbReference type="EnsemblPlants" id="OGLUM02G18380.7"/>
    </source>
</evidence>
<protein>
    <submittedName>
        <fullName evidence="2">Uncharacterized protein</fullName>
    </submittedName>
</protein>
<name>A0A0D9YST9_9ORYZ</name>
<evidence type="ECO:0000256" key="1">
    <source>
        <dbReference type="SAM" id="MobiDB-lite"/>
    </source>
</evidence>
<dbReference type="EnsemblPlants" id="OGLUM02G18380.7">
    <property type="protein sequence ID" value="OGLUM02G18380.7"/>
    <property type="gene ID" value="OGLUM02G18380"/>
</dbReference>